<keyword evidence="2" id="KW-0964">Secreted</keyword>
<dbReference type="GO" id="GO:0005576">
    <property type="term" value="C:extracellular region"/>
    <property type="evidence" value="ECO:0007669"/>
    <property type="project" value="UniProtKB-SubCell"/>
</dbReference>
<dbReference type="Proteomes" id="UP000567885">
    <property type="component" value="Unassembled WGS sequence"/>
</dbReference>
<evidence type="ECO:0000313" key="7">
    <source>
        <dbReference type="EMBL" id="KAF5658693.1"/>
    </source>
</evidence>
<reference evidence="7 8" key="1">
    <citation type="submission" date="2020-05" db="EMBL/GenBank/DDBJ databases">
        <title>Identification and distribution of gene clusters putatively required for synthesis of sphingolipid metabolism inhibitors in phylogenetically diverse species of the filamentous fungus Fusarium.</title>
        <authorList>
            <person name="Kim H.-S."/>
            <person name="Busman M."/>
            <person name="Brown D.W."/>
            <person name="Divon H."/>
            <person name="Uhlig S."/>
            <person name="Proctor R.H."/>
        </authorList>
    </citation>
    <scope>NUCLEOTIDE SEQUENCE [LARGE SCALE GENOMIC DNA]</scope>
    <source>
        <strain evidence="7 8">NRRL 20693</strain>
    </source>
</reference>
<keyword evidence="4" id="KW-1015">Disulfide bond</keyword>
<dbReference type="Gene3D" id="2.40.350.20">
    <property type="match status" value="1"/>
</dbReference>
<evidence type="ECO:0000256" key="4">
    <source>
        <dbReference type="ARBA" id="ARBA00023157"/>
    </source>
</evidence>
<keyword evidence="3" id="KW-0732">Signal</keyword>
<feature type="domain" description="AA1-like" evidence="6">
    <location>
        <begin position="22"/>
        <end position="142"/>
    </location>
</feature>
<evidence type="ECO:0000256" key="1">
    <source>
        <dbReference type="ARBA" id="ARBA00004613"/>
    </source>
</evidence>
<dbReference type="PROSITE" id="PS51895">
    <property type="entry name" value="AA1"/>
    <property type="match status" value="1"/>
</dbReference>
<dbReference type="InterPro" id="IPR032382">
    <property type="entry name" value="AltA1"/>
</dbReference>
<keyword evidence="8" id="KW-1185">Reference proteome</keyword>
<evidence type="ECO:0000313" key="8">
    <source>
        <dbReference type="Proteomes" id="UP000567885"/>
    </source>
</evidence>
<name>A0A8H5SW70_FUSHE</name>
<evidence type="ECO:0000256" key="5">
    <source>
        <dbReference type="PROSITE-ProRule" id="PRU01243"/>
    </source>
</evidence>
<organism evidence="7 8">
    <name type="scientific">Fusarium heterosporum</name>
    <dbReference type="NCBI Taxonomy" id="42747"/>
    <lineage>
        <taxon>Eukaryota</taxon>
        <taxon>Fungi</taxon>
        <taxon>Dikarya</taxon>
        <taxon>Ascomycota</taxon>
        <taxon>Pezizomycotina</taxon>
        <taxon>Sordariomycetes</taxon>
        <taxon>Hypocreomycetidae</taxon>
        <taxon>Hypocreales</taxon>
        <taxon>Nectriaceae</taxon>
        <taxon>Fusarium</taxon>
        <taxon>Fusarium heterosporum species complex</taxon>
    </lineage>
</organism>
<comment type="subcellular location">
    <subcellularLocation>
        <location evidence="1">Secreted</location>
    </subcellularLocation>
</comment>
<evidence type="ECO:0000256" key="3">
    <source>
        <dbReference type="ARBA" id="ARBA00022729"/>
    </source>
</evidence>
<proteinExistence type="predicted"/>
<dbReference type="Pfam" id="PF16541">
    <property type="entry name" value="AltA1"/>
    <property type="match status" value="1"/>
</dbReference>
<dbReference type="AlphaFoldDB" id="A0A8H5SW70"/>
<comment type="caution">
    <text evidence="7">The sequence shown here is derived from an EMBL/GenBank/DDBJ whole genome shotgun (WGS) entry which is preliminary data.</text>
</comment>
<sequence length="142" mass="14947">MRPAVYAALTAFVTGSLAGSHGGEEKVTVSGLSIHVEGSPVGDTIESIEFRLNGASAKNLKCFAKDFAFPEPVTFHSCGKSDYSFTLWPGGHEVGVHGQDFRVMIYHDVGDSQGSGPADEICTQKKSVTFEISGPVGIGPDL</sequence>
<gene>
    <name evidence="7" type="ORF">FHETE_9758</name>
</gene>
<dbReference type="OrthoDB" id="3928926at2759"/>
<dbReference type="EMBL" id="JAAGWQ010000232">
    <property type="protein sequence ID" value="KAF5658693.1"/>
    <property type="molecule type" value="Genomic_DNA"/>
</dbReference>
<protein>
    <submittedName>
        <fullName evidence="7">Major allergen alt</fullName>
    </submittedName>
</protein>
<evidence type="ECO:0000259" key="6">
    <source>
        <dbReference type="PROSITE" id="PS51895"/>
    </source>
</evidence>
<evidence type="ECO:0000256" key="2">
    <source>
        <dbReference type="ARBA" id="ARBA00022525"/>
    </source>
</evidence>
<accession>A0A8H5SW70</accession>
<comment type="caution">
    <text evidence="5">Lacks conserved residue(s) required for the propagation of feature annotation.</text>
</comment>